<evidence type="ECO:0000259" key="4">
    <source>
        <dbReference type="PROSITE" id="PS50039"/>
    </source>
</evidence>
<evidence type="ECO:0000256" key="3">
    <source>
        <dbReference type="SAM" id="MobiDB-lite"/>
    </source>
</evidence>
<sequence length="299" mass="33658">MHVSNISLYEMLDFYYFIISLDIYSQRGVFRKSTTYLAKIAVVLQDTPGKMLTFIQLMDKLAPLIYEERKSVEKHIRVCLSTNKCFVKIPVVPDSLDSKRNYWKLDPSQITAKMVRRHFKGLLQLFPELASKVETENTSRPSELCSALHSPEPAACRAVQIRCEVKFSSPFSIESLLKRDSPSARPSRASPLSSVPVRVEQQTRPTHRLVGTKRSFRWDSEEPLLLQASDGSSPICSTGGCTPHRIAAHGAAQPISRMNVCTQSSFPVYTRASAAPYYISPHITSSVPTFTHDALCFWL</sequence>
<name>A0A8C3GAM8_CYCLU</name>
<dbReference type="InterPro" id="IPR052327">
    <property type="entry name" value="Activin_resp_transcr_regulator"/>
</dbReference>
<evidence type="ECO:0000313" key="5">
    <source>
        <dbReference type="Ensembl" id="ENSCLMP00005046931.1"/>
    </source>
</evidence>
<feature type="domain" description="Fork-head" evidence="4">
    <location>
        <begin position="31"/>
        <end position="120"/>
    </location>
</feature>
<dbReference type="Ensembl" id="ENSCLMT00005048546.1">
    <property type="protein sequence ID" value="ENSCLMP00005046931.1"/>
    <property type="gene ID" value="ENSCLMG00005021557.1"/>
</dbReference>
<protein>
    <recommendedName>
        <fullName evidence="4">Fork-head domain-containing protein</fullName>
    </recommendedName>
</protein>
<keyword evidence="6" id="KW-1185">Reference proteome</keyword>
<organism evidence="5 6">
    <name type="scientific">Cyclopterus lumpus</name>
    <name type="common">Lumpsucker</name>
    <dbReference type="NCBI Taxonomy" id="8103"/>
    <lineage>
        <taxon>Eukaryota</taxon>
        <taxon>Metazoa</taxon>
        <taxon>Chordata</taxon>
        <taxon>Craniata</taxon>
        <taxon>Vertebrata</taxon>
        <taxon>Euteleostomi</taxon>
        <taxon>Actinopterygii</taxon>
        <taxon>Neopterygii</taxon>
        <taxon>Teleostei</taxon>
        <taxon>Neoteleostei</taxon>
        <taxon>Acanthomorphata</taxon>
        <taxon>Eupercaria</taxon>
        <taxon>Perciformes</taxon>
        <taxon>Cottioidei</taxon>
        <taxon>Cottales</taxon>
        <taxon>Cyclopteridae</taxon>
        <taxon>Cyclopterus</taxon>
    </lineage>
</organism>
<dbReference type="GO" id="GO:0005634">
    <property type="term" value="C:nucleus"/>
    <property type="evidence" value="ECO:0007669"/>
    <property type="project" value="UniProtKB-SubCell"/>
</dbReference>
<dbReference type="Proteomes" id="UP000694565">
    <property type="component" value="Unplaced"/>
</dbReference>
<dbReference type="AlphaFoldDB" id="A0A8C3GAM8"/>
<keyword evidence="2" id="KW-0539">Nucleus</keyword>
<reference evidence="5" key="1">
    <citation type="submission" date="2025-08" db="UniProtKB">
        <authorList>
            <consortium name="Ensembl"/>
        </authorList>
    </citation>
    <scope>IDENTIFICATION</scope>
</reference>
<feature type="compositionally biased region" description="Low complexity" evidence="3">
    <location>
        <begin position="183"/>
        <end position="199"/>
    </location>
</feature>
<gene>
    <name evidence="5" type="primary">si:rp71-45k5.2</name>
</gene>
<dbReference type="GO" id="GO:0043565">
    <property type="term" value="F:sequence-specific DNA binding"/>
    <property type="evidence" value="ECO:0007669"/>
    <property type="project" value="InterPro"/>
</dbReference>
<feature type="region of interest" description="Disordered" evidence="3">
    <location>
        <begin position="178"/>
        <end position="205"/>
    </location>
</feature>
<evidence type="ECO:0000256" key="2">
    <source>
        <dbReference type="PROSITE-ProRule" id="PRU00089"/>
    </source>
</evidence>
<dbReference type="InterPro" id="IPR036390">
    <property type="entry name" value="WH_DNA-bd_sf"/>
</dbReference>
<keyword evidence="1 2" id="KW-0238">DNA-binding</keyword>
<dbReference type="PANTHER" id="PTHR47316:SF1">
    <property type="entry name" value="FORKHEAD BOX PROTEIN H1"/>
    <property type="match status" value="1"/>
</dbReference>
<evidence type="ECO:0000256" key="1">
    <source>
        <dbReference type="ARBA" id="ARBA00023125"/>
    </source>
</evidence>
<dbReference type="PROSITE" id="PS50039">
    <property type="entry name" value="FORK_HEAD_3"/>
    <property type="match status" value="1"/>
</dbReference>
<dbReference type="GO" id="GO:0003700">
    <property type="term" value="F:DNA-binding transcription factor activity"/>
    <property type="evidence" value="ECO:0007669"/>
    <property type="project" value="InterPro"/>
</dbReference>
<dbReference type="Gene3D" id="1.10.10.10">
    <property type="entry name" value="Winged helix-like DNA-binding domain superfamily/Winged helix DNA-binding domain"/>
    <property type="match status" value="1"/>
</dbReference>
<dbReference type="PANTHER" id="PTHR47316">
    <property type="entry name" value="FORKHEAD BOX PROTEIN H1"/>
    <property type="match status" value="1"/>
</dbReference>
<dbReference type="GeneTree" id="ENSGT00910000145033"/>
<dbReference type="InterPro" id="IPR036388">
    <property type="entry name" value="WH-like_DNA-bd_sf"/>
</dbReference>
<evidence type="ECO:0000313" key="6">
    <source>
        <dbReference type="Proteomes" id="UP000694565"/>
    </source>
</evidence>
<dbReference type="InterPro" id="IPR001766">
    <property type="entry name" value="Fork_head_dom"/>
</dbReference>
<reference evidence="5" key="2">
    <citation type="submission" date="2025-09" db="UniProtKB">
        <authorList>
            <consortium name="Ensembl"/>
        </authorList>
    </citation>
    <scope>IDENTIFICATION</scope>
</reference>
<proteinExistence type="predicted"/>
<dbReference type="SMART" id="SM00339">
    <property type="entry name" value="FH"/>
    <property type="match status" value="1"/>
</dbReference>
<feature type="DNA-binding region" description="Fork-head" evidence="2">
    <location>
        <begin position="31"/>
        <end position="120"/>
    </location>
</feature>
<dbReference type="Pfam" id="PF00250">
    <property type="entry name" value="Forkhead"/>
    <property type="match status" value="1"/>
</dbReference>
<accession>A0A8C3GAM8</accession>
<dbReference type="SUPFAM" id="SSF46785">
    <property type="entry name" value="Winged helix' DNA-binding domain"/>
    <property type="match status" value="1"/>
</dbReference>
<comment type="subcellular location">
    <subcellularLocation>
        <location evidence="2">Nucleus</location>
    </subcellularLocation>
</comment>